<evidence type="ECO:0000256" key="6">
    <source>
        <dbReference type="SAM" id="MobiDB-lite"/>
    </source>
</evidence>
<dbReference type="PROSITE" id="PS50002">
    <property type="entry name" value="SH3"/>
    <property type="match status" value="1"/>
</dbReference>
<evidence type="ECO:0000313" key="9">
    <source>
        <dbReference type="Proteomes" id="UP001162131"/>
    </source>
</evidence>
<dbReference type="InterPro" id="IPR001452">
    <property type="entry name" value="SH3_domain"/>
</dbReference>
<keyword evidence="4" id="KW-0472">Membrane</keyword>
<dbReference type="CDD" id="cd00174">
    <property type="entry name" value="SH3"/>
    <property type="match status" value="1"/>
</dbReference>
<dbReference type="Gene3D" id="2.30.30.40">
    <property type="entry name" value="SH3 Domains"/>
    <property type="match status" value="1"/>
</dbReference>
<dbReference type="InterPro" id="IPR050384">
    <property type="entry name" value="Endophilin_SH3RF"/>
</dbReference>
<dbReference type="FunFam" id="2.30.30.40:FF:000072">
    <property type="entry name" value="Unconventional Myosin IB"/>
    <property type="match status" value="1"/>
</dbReference>
<keyword evidence="2 5" id="KW-0728">SH3 domain</keyword>
<accession>A0AAU9JBJ7</accession>
<dbReference type="Pfam" id="PF00018">
    <property type="entry name" value="SH3_1"/>
    <property type="match status" value="1"/>
</dbReference>
<evidence type="ECO:0000256" key="4">
    <source>
        <dbReference type="ARBA" id="ARBA00023136"/>
    </source>
</evidence>
<feature type="compositionally biased region" description="Basic and acidic residues" evidence="6">
    <location>
        <begin position="95"/>
        <end position="109"/>
    </location>
</feature>
<gene>
    <name evidence="8" type="ORF">BSTOLATCC_MIC32951</name>
</gene>
<evidence type="ECO:0000259" key="7">
    <source>
        <dbReference type="PROSITE" id="PS50002"/>
    </source>
</evidence>
<comment type="caution">
    <text evidence="8">The sequence shown here is derived from an EMBL/GenBank/DDBJ whole genome shotgun (WGS) entry which is preliminary data.</text>
</comment>
<sequence>MSERSRTPSPNQTRNLERGVFSSLSTLTFIKSLADERKPQSVSTTQIRTNGTTKPKSPIRNRPNTSPSAAKIQRVERSRTPDDGRHSPLRVQNGRTREDLKPKEDDSSKLQDVIKKLTAQLVKEKKENGKLEAELRDLKQSKKNEFAQTQMNLEKLQKTVTTLKGSQKALTAERERLTKELEKSKDVIEITNSQIKSLADALVVILGSIMSQTVTTEDEDEEEKLKIAEQIQKIISEKLSAVMTLTSVDLNQQLQEVKGWTKVNNMPRQITKEHIYTSDVGSFRYLQEEEPAPISYTVEYFEDSPEKNSSQGFSLPFKSLKVLEPEEDVVQHPVSLSERIINKIRGEEVSFNTEKECARALYDFDGERDGDLSFSRGDIIEVLQKTESGWWTGKLGSQVGSFPYNFVQQI</sequence>
<dbReference type="InterPro" id="IPR036028">
    <property type="entry name" value="SH3-like_dom_sf"/>
</dbReference>
<dbReference type="AlphaFoldDB" id="A0AAU9JBJ7"/>
<dbReference type="PANTHER" id="PTHR14167">
    <property type="entry name" value="SH3 DOMAIN-CONTAINING"/>
    <property type="match status" value="1"/>
</dbReference>
<feature type="domain" description="SH3" evidence="7">
    <location>
        <begin position="353"/>
        <end position="410"/>
    </location>
</feature>
<keyword evidence="3" id="KW-0175">Coiled coil</keyword>
<dbReference type="PANTHER" id="PTHR14167:SF81">
    <property type="entry name" value="ENDOPHILIN-A"/>
    <property type="match status" value="1"/>
</dbReference>
<name>A0AAU9JBJ7_9CILI</name>
<dbReference type="PRINTS" id="PR00452">
    <property type="entry name" value="SH3DOMAIN"/>
</dbReference>
<dbReference type="EMBL" id="CAJZBQ010000033">
    <property type="protein sequence ID" value="CAG9323046.1"/>
    <property type="molecule type" value="Genomic_DNA"/>
</dbReference>
<proteinExistence type="predicted"/>
<evidence type="ECO:0000256" key="3">
    <source>
        <dbReference type="ARBA" id="ARBA00023054"/>
    </source>
</evidence>
<evidence type="ECO:0000256" key="5">
    <source>
        <dbReference type="PROSITE-ProRule" id="PRU00192"/>
    </source>
</evidence>
<keyword evidence="9" id="KW-1185">Reference proteome</keyword>
<comment type="subcellular location">
    <subcellularLocation>
        <location evidence="1">Membrane</location>
        <topology evidence="1">Peripheral membrane protein</topology>
    </subcellularLocation>
</comment>
<evidence type="ECO:0000256" key="1">
    <source>
        <dbReference type="ARBA" id="ARBA00004170"/>
    </source>
</evidence>
<evidence type="ECO:0000256" key="2">
    <source>
        <dbReference type="ARBA" id="ARBA00022443"/>
    </source>
</evidence>
<protein>
    <recommendedName>
        <fullName evidence="7">SH3 domain-containing protein</fullName>
    </recommendedName>
</protein>
<dbReference type="SMART" id="SM00326">
    <property type="entry name" value="SH3"/>
    <property type="match status" value="1"/>
</dbReference>
<dbReference type="SUPFAM" id="SSF50044">
    <property type="entry name" value="SH3-domain"/>
    <property type="match status" value="1"/>
</dbReference>
<feature type="compositionally biased region" description="Basic and acidic residues" evidence="6">
    <location>
        <begin position="73"/>
        <end position="86"/>
    </location>
</feature>
<dbReference type="Proteomes" id="UP001162131">
    <property type="component" value="Unassembled WGS sequence"/>
</dbReference>
<feature type="compositionally biased region" description="Polar residues" evidence="6">
    <location>
        <begin position="40"/>
        <end position="55"/>
    </location>
</feature>
<organism evidence="8 9">
    <name type="scientific">Blepharisma stoltei</name>
    <dbReference type="NCBI Taxonomy" id="1481888"/>
    <lineage>
        <taxon>Eukaryota</taxon>
        <taxon>Sar</taxon>
        <taxon>Alveolata</taxon>
        <taxon>Ciliophora</taxon>
        <taxon>Postciliodesmatophora</taxon>
        <taxon>Heterotrichea</taxon>
        <taxon>Heterotrichida</taxon>
        <taxon>Blepharismidae</taxon>
        <taxon>Blepharisma</taxon>
    </lineage>
</organism>
<feature type="region of interest" description="Disordered" evidence="6">
    <location>
        <begin position="1"/>
        <end position="109"/>
    </location>
</feature>
<evidence type="ECO:0000313" key="8">
    <source>
        <dbReference type="EMBL" id="CAG9323046.1"/>
    </source>
</evidence>
<reference evidence="8" key="1">
    <citation type="submission" date="2021-09" db="EMBL/GenBank/DDBJ databases">
        <authorList>
            <consortium name="AG Swart"/>
            <person name="Singh M."/>
            <person name="Singh A."/>
            <person name="Seah K."/>
            <person name="Emmerich C."/>
        </authorList>
    </citation>
    <scope>NUCLEOTIDE SEQUENCE</scope>
    <source>
        <strain evidence="8">ATCC30299</strain>
    </source>
</reference>